<evidence type="ECO:0000313" key="1">
    <source>
        <dbReference type="EMBL" id="QJD95749.1"/>
    </source>
</evidence>
<dbReference type="EMBL" id="CP051682">
    <property type="protein sequence ID" value="QJD95749.1"/>
    <property type="molecule type" value="Genomic_DNA"/>
</dbReference>
<dbReference type="NCBIfam" id="TIGR01643">
    <property type="entry name" value="YD_repeat_2x"/>
    <property type="match status" value="1"/>
</dbReference>
<keyword evidence="2" id="KW-1185">Reference proteome</keyword>
<gene>
    <name evidence="1" type="ORF">HH214_07635</name>
</gene>
<dbReference type="Proteomes" id="UP000503278">
    <property type="component" value="Chromosome"/>
</dbReference>
<dbReference type="InterPro" id="IPR006530">
    <property type="entry name" value="YD"/>
</dbReference>
<dbReference type="KEGG" id="mrob:HH214_07635"/>
<reference evidence="1 2" key="1">
    <citation type="submission" date="2020-04" db="EMBL/GenBank/DDBJ databases">
        <title>Genome sequencing of novel species.</title>
        <authorList>
            <person name="Heo J."/>
            <person name="Kim S.-J."/>
            <person name="Kim J.-S."/>
            <person name="Hong S.-B."/>
            <person name="Kwon S.-W."/>
        </authorList>
    </citation>
    <scope>NUCLEOTIDE SEQUENCE [LARGE SCALE GENOMIC DNA]</scope>
    <source>
        <strain evidence="1 2">F39-2</strain>
    </source>
</reference>
<name>A0A7L5E0D3_9SPHI</name>
<dbReference type="RefSeq" id="WP_169606756.1">
    <property type="nucleotide sequence ID" value="NZ_CP051682.1"/>
</dbReference>
<accession>A0A7L5E0D3</accession>
<proteinExistence type="predicted"/>
<evidence type="ECO:0000313" key="2">
    <source>
        <dbReference type="Proteomes" id="UP000503278"/>
    </source>
</evidence>
<sequence>MNILNYASCKVVTVILTLLYFADLSKAQIPDRLPQIIPPSPSAQQFQKYIDYPIGHFTGIPDINIPLYIIKEGDLTIPITLSYHASGTKPSDPNGFVGMGWTLNNGGRITRTIVGKADETNLVPVPFKSKYDLDIMTSDKRNILMDSWAQDNYDTEPDIFSYSFNNHSGKFVLGRDDNRTPLLLPYKPINISFHSGGLGPIIYDENGFKYEFVGTELADQGGVNTCWDVNKITSATDPNNYITFSSGSYLHEYTSNRTDYAIIDDIDDNDPIWKPCYGFDSEGYRMQKTQSEVLEHYGPDFGFNSTVNYTENVISKIKFRNGEIKFIPDASTGMLQRVEIYNKAGTILQTIEFEYSNRNLRYLLKQVGFYDADHHFINHYLFNYNRENGEVPGALSANTDYWGYYNGSMPTGNNAAGALMPAWTIQVNPASRGYVTLGQNGRKTDSTYMKMFVLNKITYPTGGYTTYDYECNKSIANFGNGNYFVGSDVGGLRVKTVTHYSAPGATPEVRNYEYMIPAMDFVPGNIEDYSYSIQGYFPEVNDPNYNYIASLDMPFRRRYIYSDPLFNICPHGSPVVYQQVAEYIGDGQQNAGKTVYSYDYSPAEKTTYESNGSTAYNEGSVIYKQYLKPFQDWTSGNLTGMTHYKNDNGNYSIVDEEDYDYTDILGDALSALKIDRYVEYASDSYNCGSLSANNLQTYDSYLGSRVNSAYNYGDYSITSGQHRLANKYTFKDGITTTINYQYDNPIHVQPTKETITTSKGDNIITVLKYPHDFAGSQPYTAMVNDQHKWTPIVEKLEYKNSTDNFLQSTKTDYSFWNSGHSTSTVTQQIYPQKVSTKKGAVSNDYVPRINYQGYDEKGNVRSVSKADGAPITYLWGYQKEYPIAQVTGADTSEVYYNNVEEKTDYPANYVMQDNARAHTGHYSARITNTDPAKEATYHSNTWLQIDQHNKSRKFRYSGWVYSDGPSIDLFLFMMKPGEQAYYSYVDNVSTNQTGHWVYLDKVFEVPADVVQLNLRVDNNGAANGGTNIWFDDLRICPADAQMTTYTYDPLVGTTSVTDAKGETLYYEYDSFQRLITIRDRYGNVKSHYEYNYAGH</sequence>
<dbReference type="AlphaFoldDB" id="A0A7L5E0D3"/>
<organism evidence="1 2">
    <name type="scientific">Mucilaginibacter robiniae</name>
    <dbReference type="NCBI Taxonomy" id="2728022"/>
    <lineage>
        <taxon>Bacteria</taxon>
        <taxon>Pseudomonadati</taxon>
        <taxon>Bacteroidota</taxon>
        <taxon>Sphingobacteriia</taxon>
        <taxon>Sphingobacteriales</taxon>
        <taxon>Sphingobacteriaceae</taxon>
        <taxon>Mucilaginibacter</taxon>
    </lineage>
</organism>
<protein>
    <submittedName>
        <fullName evidence="1">RHS repeat protein</fullName>
    </submittedName>
</protein>